<dbReference type="GO" id="GO:0004416">
    <property type="term" value="F:hydroxyacylglutathione hydrolase activity"/>
    <property type="evidence" value="ECO:0007669"/>
    <property type="project" value="UniProtKB-EC"/>
</dbReference>
<comment type="catalytic activity">
    <reaction evidence="1">
        <text>an S-(2-hydroxyacyl)glutathione + H2O = a 2-hydroxy carboxylate + glutathione + H(+)</text>
        <dbReference type="Rhea" id="RHEA:21864"/>
        <dbReference type="ChEBI" id="CHEBI:15377"/>
        <dbReference type="ChEBI" id="CHEBI:15378"/>
        <dbReference type="ChEBI" id="CHEBI:57925"/>
        <dbReference type="ChEBI" id="CHEBI:58896"/>
        <dbReference type="ChEBI" id="CHEBI:71261"/>
        <dbReference type="EC" id="3.1.2.6"/>
    </reaction>
</comment>
<dbReference type="EMBL" id="HACG01027045">
    <property type="protein sequence ID" value="CEK73910.1"/>
    <property type="molecule type" value="Transcribed_RNA"/>
</dbReference>
<reference evidence="11" key="1">
    <citation type="submission" date="2014-12" db="EMBL/GenBank/DDBJ databases">
        <title>Insight into the proteome of Arion vulgaris.</title>
        <authorList>
            <person name="Aradska J."/>
            <person name="Bulat T."/>
            <person name="Smidak R."/>
            <person name="Sarate P."/>
            <person name="Gangsoo J."/>
            <person name="Sialana F."/>
            <person name="Bilban M."/>
            <person name="Lubec G."/>
        </authorList>
    </citation>
    <scope>NUCLEOTIDE SEQUENCE</scope>
    <source>
        <tissue evidence="11">Skin</tissue>
    </source>
</reference>
<evidence type="ECO:0000256" key="4">
    <source>
        <dbReference type="ARBA" id="ARBA00006759"/>
    </source>
</evidence>
<dbReference type="GO" id="GO:0046872">
    <property type="term" value="F:metal ion binding"/>
    <property type="evidence" value="ECO:0007669"/>
    <property type="project" value="UniProtKB-KW"/>
</dbReference>
<dbReference type="InterPro" id="IPR032282">
    <property type="entry name" value="HAGH_C"/>
</dbReference>
<dbReference type="EC" id="3.1.2.6" evidence="5"/>
<evidence type="ECO:0000259" key="10">
    <source>
        <dbReference type="SMART" id="SM00849"/>
    </source>
</evidence>
<feature type="domain" description="Metallo-beta-lactamase" evidence="10">
    <location>
        <begin position="47"/>
        <end position="208"/>
    </location>
</feature>
<dbReference type="CDD" id="cd07723">
    <property type="entry name" value="hydroxyacylglutathione_hydrolase_MBL-fold"/>
    <property type="match status" value="1"/>
</dbReference>
<evidence type="ECO:0000256" key="1">
    <source>
        <dbReference type="ARBA" id="ARBA00001623"/>
    </source>
</evidence>
<dbReference type="InterPro" id="IPR001279">
    <property type="entry name" value="Metallo-B-lactamas"/>
</dbReference>
<keyword evidence="8" id="KW-0862">Zinc</keyword>
<comment type="cofactor">
    <cofactor evidence="2">
        <name>Zn(2+)</name>
        <dbReference type="ChEBI" id="CHEBI:29105"/>
    </cofactor>
</comment>
<keyword evidence="6" id="KW-0479">Metal-binding</keyword>
<dbReference type="Gene3D" id="3.60.15.10">
    <property type="entry name" value="Ribonuclease Z/Hydroxyacylglutathione hydrolase-like"/>
    <property type="match status" value="1"/>
</dbReference>
<dbReference type="InterPro" id="IPR017782">
    <property type="entry name" value="Hydroxyacylglutathione_Hdrlase"/>
</dbReference>
<dbReference type="Pfam" id="PF16123">
    <property type="entry name" value="HAGH_C"/>
    <property type="match status" value="1"/>
</dbReference>
<evidence type="ECO:0000313" key="11">
    <source>
        <dbReference type="EMBL" id="CEK73910.1"/>
    </source>
</evidence>
<evidence type="ECO:0000256" key="3">
    <source>
        <dbReference type="ARBA" id="ARBA00004963"/>
    </source>
</evidence>
<dbReference type="SUPFAM" id="SSF56281">
    <property type="entry name" value="Metallo-hydrolase/oxidoreductase"/>
    <property type="match status" value="1"/>
</dbReference>
<dbReference type="PIRSF" id="PIRSF005457">
    <property type="entry name" value="Glx"/>
    <property type="match status" value="1"/>
</dbReference>
<dbReference type="GO" id="GO:0019243">
    <property type="term" value="P:methylglyoxal catabolic process to D-lactate via S-lactoyl-glutathione"/>
    <property type="evidence" value="ECO:0007669"/>
    <property type="project" value="InterPro"/>
</dbReference>
<evidence type="ECO:0000256" key="6">
    <source>
        <dbReference type="ARBA" id="ARBA00022723"/>
    </source>
</evidence>
<organism evidence="11">
    <name type="scientific">Arion vulgaris</name>
    <dbReference type="NCBI Taxonomy" id="1028688"/>
    <lineage>
        <taxon>Eukaryota</taxon>
        <taxon>Metazoa</taxon>
        <taxon>Spiralia</taxon>
        <taxon>Lophotrochozoa</taxon>
        <taxon>Mollusca</taxon>
        <taxon>Gastropoda</taxon>
        <taxon>Heterobranchia</taxon>
        <taxon>Euthyneura</taxon>
        <taxon>Panpulmonata</taxon>
        <taxon>Eupulmonata</taxon>
        <taxon>Stylommatophora</taxon>
        <taxon>Helicina</taxon>
        <taxon>Arionoidea</taxon>
        <taxon>Arionidae</taxon>
        <taxon>Arion</taxon>
    </lineage>
</organism>
<evidence type="ECO:0000256" key="5">
    <source>
        <dbReference type="ARBA" id="ARBA00011917"/>
    </source>
</evidence>
<dbReference type="Pfam" id="PF00753">
    <property type="entry name" value="Lactamase_B"/>
    <property type="match status" value="1"/>
</dbReference>
<dbReference type="InterPro" id="IPR036866">
    <property type="entry name" value="RibonucZ/Hydroxyglut_hydro"/>
</dbReference>
<gene>
    <name evidence="11" type="primary">ORF88850</name>
</gene>
<sequence>MFVCKSPVRIQTLLRHVRPAVFRLCHPSALLTQHTDMKVKLLPALEDNYMYLIIDEQSNQCAVVDPVEPETVQKALNEEGVKLTTVLTTHHHWDHAGGNVKLIEAVGKKEVVGGDKRIGALTRMVTHGDELQIGSLNVKCLFTPCHTSGHICYYVTGPSGTDPAVFTGDTLFVAGCGKFFEGTPQEMHRALVDILSKLPPQTKVYCGHEYTVNNLKFAATVEPQNADLSARLDLAQKQRSNGEPTVPSTIKDELLFNPFMRVNVATVQSHTGESDPVMVMGALRNEKDHFRAQ</sequence>
<comment type="pathway">
    <text evidence="3">Secondary metabolite metabolism; methylglyoxal degradation; (R)-lactate from methylglyoxal: step 2/2.</text>
</comment>
<keyword evidence="7" id="KW-0378">Hydrolase</keyword>
<evidence type="ECO:0000256" key="2">
    <source>
        <dbReference type="ARBA" id="ARBA00001947"/>
    </source>
</evidence>
<evidence type="ECO:0000256" key="9">
    <source>
        <dbReference type="ARBA" id="ARBA00031044"/>
    </source>
</evidence>
<proteinExistence type="inferred from homology"/>
<dbReference type="AlphaFoldDB" id="A0A0B7A1U8"/>
<comment type="similarity">
    <text evidence="4">Belongs to the metallo-beta-lactamase superfamily. Glyoxalase II family.</text>
</comment>
<evidence type="ECO:0000256" key="8">
    <source>
        <dbReference type="ARBA" id="ARBA00022833"/>
    </source>
</evidence>
<dbReference type="SMART" id="SM00849">
    <property type="entry name" value="Lactamase_B"/>
    <property type="match status" value="1"/>
</dbReference>
<protein>
    <recommendedName>
        <fullName evidence="5">hydroxyacylglutathione hydrolase</fullName>
        <ecNumber evidence="5">3.1.2.6</ecNumber>
    </recommendedName>
    <alternativeName>
        <fullName evidence="9">Glyoxalase II</fullName>
    </alternativeName>
</protein>
<evidence type="ECO:0000256" key="7">
    <source>
        <dbReference type="ARBA" id="ARBA00022801"/>
    </source>
</evidence>
<dbReference type="PANTHER" id="PTHR11935">
    <property type="entry name" value="BETA LACTAMASE DOMAIN"/>
    <property type="match status" value="1"/>
</dbReference>
<dbReference type="PANTHER" id="PTHR11935:SF94">
    <property type="entry name" value="TENZING NORGAY, ISOFORM C"/>
    <property type="match status" value="1"/>
</dbReference>
<accession>A0A0B7A1U8</accession>
<dbReference type="InterPro" id="IPR035680">
    <property type="entry name" value="Clx_II_MBL"/>
</dbReference>
<dbReference type="FunFam" id="3.60.15.10:FF:000019">
    <property type="entry name" value="Hydroxyacylglutathione hydrolase, mitochondrial"/>
    <property type="match status" value="1"/>
</dbReference>
<dbReference type="HAMAP" id="MF_01374">
    <property type="entry name" value="Glyoxalase_2"/>
    <property type="match status" value="1"/>
</dbReference>
<name>A0A0B7A1U8_9EUPU</name>
<dbReference type="NCBIfam" id="TIGR03413">
    <property type="entry name" value="GSH_gloB"/>
    <property type="match status" value="1"/>
</dbReference>